<comment type="caution">
    <text evidence="2">The sequence shown here is derived from an EMBL/GenBank/DDBJ whole genome shotgun (WGS) entry which is preliminary data.</text>
</comment>
<evidence type="ECO:0000256" key="1">
    <source>
        <dbReference type="SAM" id="MobiDB-lite"/>
    </source>
</evidence>
<proteinExistence type="predicted"/>
<feature type="region of interest" description="Disordered" evidence="1">
    <location>
        <begin position="87"/>
        <end position="112"/>
    </location>
</feature>
<evidence type="ECO:0000313" key="3">
    <source>
        <dbReference type="Proteomes" id="UP001196413"/>
    </source>
</evidence>
<evidence type="ECO:0000313" key="2">
    <source>
        <dbReference type="EMBL" id="KAJ1369017.1"/>
    </source>
</evidence>
<protein>
    <submittedName>
        <fullName evidence="2">Uncharacterized protein</fullName>
    </submittedName>
</protein>
<gene>
    <name evidence="2" type="ORF">KIN20_030391</name>
</gene>
<keyword evidence="3" id="KW-1185">Reference proteome</keyword>
<dbReference type="EMBL" id="JAHQIW010006387">
    <property type="protein sequence ID" value="KAJ1369017.1"/>
    <property type="molecule type" value="Genomic_DNA"/>
</dbReference>
<reference evidence="2" key="1">
    <citation type="submission" date="2021-06" db="EMBL/GenBank/DDBJ databases">
        <title>Parelaphostrongylus tenuis whole genome reference sequence.</title>
        <authorList>
            <person name="Garwood T.J."/>
            <person name="Larsen P.A."/>
            <person name="Fountain-Jones N.M."/>
            <person name="Garbe J.R."/>
            <person name="Macchietto M.G."/>
            <person name="Kania S.A."/>
            <person name="Gerhold R.W."/>
            <person name="Richards J.E."/>
            <person name="Wolf T.M."/>
        </authorList>
    </citation>
    <scope>NUCLEOTIDE SEQUENCE</scope>
    <source>
        <strain evidence="2">MNPRO001-30</strain>
        <tissue evidence="2">Meninges</tissue>
    </source>
</reference>
<feature type="compositionally biased region" description="Basic and acidic residues" evidence="1">
    <location>
        <begin position="95"/>
        <end position="112"/>
    </location>
</feature>
<sequence length="112" mass="11904">MAFDSPLLYQNTSSSVSSTTYAVVLVVTVRRSSLLRSSAESAFPSAQTTFAFPVDEAMGSYAGDTPRVRFKCSGKYSTADIITEEGTSVPTKVSGSEKIRGEGDHRAGHNGM</sequence>
<accession>A0AAD5R409</accession>
<organism evidence="2 3">
    <name type="scientific">Parelaphostrongylus tenuis</name>
    <name type="common">Meningeal worm</name>
    <dbReference type="NCBI Taxonomy" id="148309"/>
    <lineage>
        <taxon>Eukaryota</taxon>
        <taxon>Metazoa</taxon>
        <taxon>Ecdysozoa</taxon>
        <taxon>Nematoda</taxon>
        <taxon>Chromadorea</taxon>
        <taxon>Rhabditida</taxon>
        <taxon>Rhabditina</taxon>
        <taxon>Rhabditomorpha</taxon>
        <taxon>Strongyloidea</taxon>
        <taxon>Metastrongylidae</taxon>
        <taxon>Parelaphostrongylus</taxon>
    </lineage>
</organism>
<dbReference type="Proteomes" id="UP001196413">
    <property type="component" value="Unassembled WGS sequence"/>
</dbReference>
<dbReference type="AlphaFoldDB" id="A0AAD5R409"/>
<name>A0AAD5R409_PARTN</name>